<keyword evidence="2" id="KW-1185">Reference proteome</keyword>
<name>A0A1M5VM65_9RHOB</name>
<dbReference type="EMBL" id="FQXC01000004">
    <property type="protein sequence ID" value="SHH76329.1"/>
    <property type="molecule type" value="Genomic_DNA"/>
</dbReference>
<accession>A0A1M5VM65</accession>
<evidence type="ECO:0000313" key="1">
    <source>
        <dbReference type="EMBL" id="SHH76329.1"/>
    </source>
</evidence>
<organism evidence="1 2">
    <name type="scientific">Marivita hallyeonensis</name>
    <dbReference type="NCBI Taxonomy" id="996342"/>
    <lineage>
        <taxon>Bacteria</taxon>
        <taxon>Pseudomonadati</taxon>
        <taxon>Pseudomonadota</taxon>
        <taxon>Alphaproteobacteria</taxon>
        <taxon>Rhodobacterales</taxon>
        <taxon>Roseobacteraceae</taxon>
        <taxon>Marivita</taxon>
    </lineage>
</organism>
<dbReference type="AlphaFoldDB" id="A0A1M5VM65"/>
<dbReference type="RefSeq" id="WP_072778637.1">
    <property type="nucleotide sequence ID" value="NZ_FQXC01000004.1"/>
</dbReference>
<protein>
    <submittedName>
        <fullName evidence="1">Uncharacterized protein</fullName>
    </submittedName>
</protein>
<proteinExistence type="predicted"/>
<gene>
    <name evidence="1" type="ORF">SAMN05443551_2949</name>
</gene>
<sequence length="374" mass="41973">METTYFQLFISSGTDVTSFSGFLRKSPTARRLNILECRCIQAPDDFDWNSEGRGTKFVRAIEELLRGLPDRKQDELKADLDLFASIADENGLLAVEQICAGQGVDLEGLESVQHTLLMLAIHFPQIIDRIAAQTSLMRRTGGRGWAAFQFDVDGHPWKLEDEHARRAFLNDVLGILDVPDHRRSEADWYESIRVDPITGEKAALLHATIYVEEKAASELAFGEAETLERQLVQKVLEVGFACDLKSRIVEISASGGKKFLDEYALSFANNFAPHSAAPVKTPRREVLLDTLRKLPEFETAFADGIERVEVSSLDFFSSCQAFTRIEKRGDDETLYDFLDRRFGACSPLRAGGWQIYGATLRIFLKARDGNAVVR</sequence>
<dbReference type="STRING" id="996342.SAMN05443551_2949"/>
<dbReference type="OrthoDB" id="7374566at2"/>
<dbReference type="Proteomes" id="UP000184221">
    <property type="component" value="Unassembled WGS sequence"/>
</dbReference>
<evidence type="ECO:0000313" key="2">
    <source>
        <dbReference type="Proteomes" id="UP000184221"/>
    </source>
</evidence>
<reference evidence="1 2" key="1">
    <citation type="submission" date="2016-11" db="EMBL/GenBank/DDBJ databases">
        <authorList>
            <person name="Jaros S."/>
            <person name="Januszkiewicz K."/>
            <person name="Wedrychowicz H."/>
        </authorList>
    </citation>
    <scope>NUCLEOTIDE SEQUENCE [LARGE SCALE GENOMIC DNA]</scope>
    <source>
        <strain evidence="1 2">DSM 29431</strain>
    </source>
</reference>